<evidence type="ECO:0000256" key="9">
    <source>
        <dbReference type="ARBA" id="ARBA00023136"/>
    </source>
</evidence>
<keyword evidence="6" id="KW-0333">Golgi apparatus</keyword>
<feature type="transmembrane region" description="Helical" evidence="13">
    <location>
        <begin position="59"/>
        <end position="78"/>
    </location>
</feature>
<reference evidence="15" key="1">
    <citation type="submission" date="2023-08" db="EMBL/GenBank/DDBJ databases">
        <authorList>
            <person name="Chen Y."/>
            <person name="Shah S."/>
            <person name="Dougan E. K."/>
            <person name="Thang M."/>
            <person name="Chan C."/>
        </authorList>
    </citation>
    <scope>NUCLEOTIDE SEQUENCE</scope>
</reference>
<accession>A0AA36MQM1</accession>
<feature type="transmembrane region" description="Helical" evidence="13">
    <location>
        <begin position="212"/>
        <end position="234"/>
    </location>
</feature>
<comment type="subcellular location">
    <subcellularLocation>
        <location evidence="1">Golgi apparatus membrane</location>
        <topology evidence="1">Multi-pass membrane protein</topology>
    </subcellularLocation>
</comment>
<keyword evidence="10 11" id="KW-0739">Sodium transport</keyword>
<organism evidence="15 16">
    <name type="scientific">Effrenium voratum</name>
    <dbReference type="NCBI Taxonomy" id="2562239"/>
    <lineage>
        <taxon>Eukaryota</taxon>
        <taxon>Sar</taxon>
        <taxon>Alveolata</taxon>
        <taxon>Dinophyceae</taxon>
        <taxon>Suessiales</taxon>
        <taxon>Symbiodiniaceae</taxon>
        <taxon>Effrenium</taxon>
    </lineage>
</organism>
<evidence type="ECO:0000256" key="7">
    <source>
        <dbReference type="ARBA" id="ARBA00023053"/>
    </source>
</evidence>
<dbReference type="InterPro" id="IPR018422">
    <property type="entry name" value="Cation/H_exchanger_CPA1"/>
</dbReference>
<evidence type="ECO:0000313" key="15">
    <source>
        <dbReference type="EMBL" id="CAJ1376605.1"/>
    </source>
</evidence>
<evidence type="ECO:0000256" key="4">
    <source>
        <dbReference type="ARBA" id="ARBA00022692"/>
    </source>
</evidence>
<feature type="transmembrane region" description="Helical" evidence="13">
    <location>
        <begin position="254"/>
        <end position="279"/>
    </location>
</feature>
<evidence type="ECO:0000256" key="12">
    <source>
        <dbReference type="SAM" id="MobiDB-lite"/>
    </source>
</evidence>
<feature type="transmembrane region" description="Helical" evidence="13">
    <location>
        <begin position="401"/>
        <end position="424"/>
    </location>
</feature>
<dbReference type="Pfam" id="PF00999">
    <property type="entry name" value="Na_H_Exchanger"/>
    <property type="match status" value="1"/>
</dbReference>
<dbReference type="GO" id="GO:0005886">
    <property type="term" value="C:plasma membrane"/>
    <property type="evidence" value="ECO:0007669"/>
    <property type="project" value="TreeGrafter"/>
</dbReference>
<evidence type="ECO:0000256" key="6">
    <source>
        <dbReference type="ARBA" id="ARBA00023034"/>
    </source>
</evidence>
<comment type="similarity">
    <text evidence="11">Belongs to the monovalent cation:proton antiporter 1 (CPA1) transporter (TC 2.A.36) family.</text>
</comment>
<feature type="transmembrane region" description="Helical" evidence="13">
    <location>
        <begin position="28"/>
        <end position="47"/>
    </location>
</feature>
<sequence length="529" mass="57709">MLLVSFFFAYCLAQKCRSCVYLSEAGMSLLVGFLGGGLIELLVREDASDRFAEKELRQTVVGFSSTVLLCVLLPPIIFDSGFRMRGAFFWANIDKIAVLAFAGTLISSLIVGFMLVAVSGLLPFAPDDPDGPGTITLPEALTFGALISATDPVTTLAIFEQLQVDPHLFNVVFGESVLNDAVSIVLFHSFSKSIGVKDKTALASVFRMLMDFVVIFAGSALIGAALGCFSALLFKHSELPSHTEQHGPKLELAIFLVFCYAPFVLAEGAGFSGIVAILFTGLTMKRYTFYNLSDLARQTVSTMVSLMASCAETLIFIDLGTSAWGSLQADAWLVAWVLCSCLLGRAVNVYSAGWALNSLEPSYPRRRFEVNDMHMVWFAGLRGAIAFALSSQFPGPHRRCAMALTMWVVLISVWVLGGFTAPVLQALRIRRCEAEQLKQLELTLEPAVKRLAIVRWDRQYLSPWLLRQSVQSPPSSPVHRQGEGSAAEDDVRTVRITPYATCAPQAELQDFSQPGARALLTAEISEDPE</sequence>
<dbReference type="InterPro" id="IPR006153">
    <property type="entry name" value="Cation/H_exchanger_TM"/>
</dbReference>
<proteinExistence type="inferred from homology"/>
<feature type="transmembrane region" description="Helical" evidence="13">
    <location>
        <begin position="331"/>
        <end position="356"/>
    </location>
</feature>
<dbReference type="PANTHER" id="PTHR10110:SF191">
    <property type="entry name" value="SODIUM_HYDROGEN EXCHANGER 8"/>
    <property type="match status" value="1"/>
</dbReference>
<name>A0AA36MQM1_9DINO</name>
<keyword evidence="2 11" id="KW-0813">Transport</keyword>
<dbReference type="InterPro" id="IPR004709">
    <property type="entry name" value="NaH_exchanger"/>
</dbReference>
<dbReference type="NCBIfam" id="TIGR00840">
    <property type="entry name" value="b_cpa1"/>
    <property type="match status" value="1"/>
</dbReference>
<evidence type="ECO:0000256" key="13">
    <source>
        <dbReference type="SAM" id="Phobius"/>
    </source>
</evidence>
<dbReference type="PANTHER" id="PTHR10110">
    <property type="entry name" value="SODIUM/HYDROGEN EXCHANGER"/>
    <property type="match status" value="1"/>
</dbReference>
<protein>
    <recommendedName>
        <fullName evidence="11">Sodium/hydrogen exchanger</fullName>
    </recommendedName>
</protein>
<feature type="transmembrane region" description="Helical" evidence="13">
    <location>
        <begin position="300"/>
        <end position="319"/>
    </location>
</feature>
<evidence type="ECO:0000256" key="2">
    <source>
        <dbReference type="ARBA" id="ARBA00022448"/>
    </source>
</evidence>
<evidence type="ECO:0000256" key="3">
    <source>
        <dbReference type="ARBA" id="ARBA00022449"/>
    </source>
</evidence>
<evidence type="ECO:0000256" key="10">
    <source>
        <dbReference type="ARBA" id="ARBA00023201"/>
    </source>
</evidence>
<evidence type="ECO:0000256" key="11">
    <source>
        <dbReference type="RuleBase" id="RU003722"/>
    </source>
</evidence>
<evidence type="ECO:0000259" key="14">
    <source>
        <dbReference type="Pfam" id="PF00999"/>
    </source>
</evidence>
<evidence type="ECO:0000256" key="1">
    <source>
        <dbReference type="ARBA" id="ARBA00004653"/>
    </source>
</evidence>
<keyword evidence="7" id="KW-0915">Sodium</keyword>
<gene>
    <name evidence="15" type="ORF">EVOR1521_LOCUS5629</name>
</gene>
<dbReference type="PRINTS" id="PR01084">
    <property type="entry name" value="NAHEXCHNGR"/>
</dbReference>
<keyword evidence="9 13" id="KW-0472">Membrane</keyword>
<dbReference type="EMBL" id="CAUJNA010000408">
    <property type="protein sequence ID" value="CAJ1376605.1"/>
    <property type="molecule type" value="Genomic_DNA"/>
</dbReference>
<keyword evidence="8 11" id="KW-0406">Ion transport</keyword>
<keyword evidence="3 11" id="KW-0050">Antiport</keyword>
<feature type="region of interest" description="Disordered" evidence="12">
    <location>
        <begin position="469"/>
        <end position="492"/>
    </location>
</feature>
<dbReference type="GO" id="GO:0098719">
    <property type="term" value="P:sodium ion import across plasma membrane"/>
    <property type="evidence" value="ECO:0007669"/>
    <property type="project" value="TreeGrafter"/>
</dbReference>
<keyword evidence="5 13" id="KW-1133">Transmembrane helix</keyword>
<keyword evidence="4 11" id="KW-0812">Transmembrane</keyword>
<feature type="transmembrane region" description="Helical" evidence="13">
    <location>
        <begin position="98"/>
        <end position="122"/>
    </location>
</feature>
<evidence type="ECO:0000313" key="16">
    <source>
        <dbReference type="Proteomes" id="UP001178507"/>
    </source>
</evidence>
<dbReference type="GO" id="GO:0051453">
    <property type="term" value="P:regulation of intracellular pH"/>
    <property type="evidence" value="ECO:0007669"/>
    <property type="project" value="TreeGrafter"/>
</dbReference>
<evidence type="ECO:0000256" key="8">
    <source>
        <dbReference type="ARBA" id="ARBA00023065"/>
    </source>
</evidence>
<dbReference type="GO" id="GO:0015386">
    <property type="term" value="F:potassium:proton antiporter activity"/>
    <property type="evidence" value="ECO:0007669"/>
    <property type="project" value="TreeGrafter"/>
</dbReference>
<dbReference type="Proteomes" id="UP001178507">
    <property type="component" value="Unassembled WGS sequence"/>
</dbReference>
<feature type="transmembrane region" description="Helical" evidence="13">
    <location>
        <begin position="376"/>
        <end position="395"/>
    </location>
</feature>
<dbReference type="AlphaFoldDB" id="A0AA36MQM1"/>
<dbReference type="Gene3D" id="6.10.140.1330">
    <property type="match status" value="1"/>
</dbReference>
<dbReference type="GO" id="GO:0000139">
    <property type="term" value="C:Golgi membrane"/>
    <property type="evidence" value="ECO:0007669"/>
    <property type="project" value="UniProtKB-SubCell"/>
</dbReference>
<feature type="domain" description="Cation/H+ exchanger transmembrane" evidence="14">
    <location>
        <begin position="4"/>
        <end position="425"/>
    </location>
</feature>
<keyword evidence="16" id="KW-1185">Reference proteome</keyword>
<comment type="caution">
    <text evidence="15">The sequence shown here is derived from an EMBL/GenBank/DDBJ whole genome shotgun (WGS) entry which is preliminary data.</text>
</comment>
<dbReference type="GO" id="GO:0015385">
    <property type="term" value="F:sodium:proton antiporter activity"/>
    <property type="evidence" value="ECO:0007669"/>
    <property type="project" value="InterPro"/>
</dbReference>
<evidence type="ECO:0000256" key="5">
    <source>
        <dbReference type="ARBA" id="ARBA00022989"/>
    </source>
</evidence>